<proteinExistence type="predicted"/>
<evidence type="ECO:0000256" key="1">
    <source>
        <dbReference type="SAM" id="MobiDB-lite"/>
    </source>
</evidence>
<name>A0A2N9XV11_9NEIS</name>
<reference evidence="2 3" key="1">
    <citation type="journal article" date="2017" name="MBio">
        <title>Type VI secretion-mediated competition in the bee gut microbiome.</title>
        <authorList>
            <person name="Steele M.I."/>
            <person name="Kwong W.K."/>
            <person name="Powell J.E."/>
            <person name="Whiteley M."/>
            <person name="Moran N.A."/>
        </authorList>
    </citation>
    <scope>NUCLEOTIDE SEQUENCE [LARGE SCALE GENOMIC DNA]</scope>
    <source>
        <strain evidence="2 3">Nev3CBA3</strain>
    </source>
</reference>
<feature type="region of interest" description="Disordered" evidence="1">
    <location>
        <begin position="36"/>
        <end position="55"/>
    </location>
</feature>
<dbReference type="EMBL" id="MEIS01000123">
    <property type="protein sequence ID" value="PIT53354.1"/>
    <property type="molecule type" value="Genomic_DNA"/>
</dbReference>
<dbReference type="Proteomes" id="UP000229434">
    <property type="component" value="Unassembled WGS sequence"/>
</dbReference>
<evidence type="ECO:0000313" key="3">
    <source>
        <dbReference type="Proteomes" id="UP000229434"/>
    </source>
</evidence>
<feature type="compositionally biased region" description="Polar residues" evidence="1">
    <location>
        <begin position="1"/>
        <end position="22"/>
    </location>
</feature>
<organism evidence="2 3">
    <name type="scientific">Snodgrassella alvi</name>
    <dbReference type="NCBI Taxonomy" id="1196083"/>
    <lineage>
        <taxon>Bacteria</taxon>
        <taxon>Pseudomonadati</taxon>
        <taxon>Pseudomonadota</taxon>
        <taxon>Betaproteobacteria</taxon>
        <taxon>Neisseriales</taxon>
        <taxon>Neisseriaceae</taxon>
        <taxon>Snodgrassella</taxon>
    </lineage>
</organism>
<evidence type="ECO:0000313" key="2">
    <source>
        <dbReference type="EMBL" id="PIT53354.1"/>
    </source>
</evidence>
<accession>A0A2N9XV11</accession>
<gene>
    <name evidence="2" type="ORF">BHC49_13070</name>
</gene>
<protein>
    <submittedName>
        <fullName evidence="2">Uncharacterized protein</fullName>
    </submittedName>
</protein>
<feature type="region of interest" description="Disordered" evidence="1">
    <location>
        <begin position="1"/>
        <end position="23"/>
    </location>
</feature>
<sequence>MIQQYSENYPRNHTFTVPSASDNFGKMAKTTTHFLAGNQPSHTQSTEEKGSNTPMHYKQFAQRQKLCTPRPSIKSMADYQSNKVRLNAIKKESKNIPQIILPEYIQQLPQQNIFPLSGK</sequence>
<dbReference type="AlphaFoldDB" id="A0A2N9XV11"/>
<dbReference type="RefSeq" id="WP_100138172.1">
    <property type="nucleotide sequence ID" value="NZ_MEIS01000123.1"/>
</dbReference>
<comment type="caution">
    <text evidence="2">The sequence shown here is derived from an EMBL/GenBank/DDBJ whole genome shotgun (WGS) entry which is preliminary data.</text>
</comment>